<accession>A0ABW7NWR6</accession>
<evidence type="ECO:0000313" key="1">
    <source>
        <dbReference type="EMBL" id="MFH7519351.1"/>
    </source>
</evidence>
<feature type="non-terminal residue" evidence="1">
    <location>
        <position position="1"/>
    </location>
</feature>
<organism evidence="1 2">
    <name type="scientific">Pseudomonas syringae pv. tagetis</name>
    <dbReference type="NCBI Taxonomy" id="129140"/>
    <lineage>
        <taxon>Bacteria</taxon>
        <taxon>Pseudomonadati</taxon>
        <taxon>Pseudomonadota</taxon>
        <taxon>Gammaproteobacteria</taxon>
        <taxon>Pseudomonadales</taxon>
        <taxon>Pseudomonadaceae</taxon>
        <taxon>Pseudomonas</taxon>
    </lineage>
</organism>
<protein>
    <submittedName>
        <fullName evidence="1">Protein disulfide reductase</fullName>
    </submittedName>
</protein>
<reference evidence="1 2" key="1">
    <citation type="submission" date="2023-08" db="EMBL/GenBank/DDBJ databases">
        <title>Genomic and mutational analysis of Pseudomonas syringae pv. tagetis EB037 pathogenicity on sunflower.</title>
        <authorList>
            <person name="Maul J.E."/>
        </authorList>
    </citation>
    <scope>NUCLEOTIDE SEQUENCE [LARGE SCALE GENOMIC DNA]</scope>
    <source>
        <strain evidence="1 2">EB037_T1</strain>
    </source>
</reference>
<name>A0ABW7NWR6_9PSED</name>
<dbReference type="Gene3D" id="3.40.190.10">
    <property type="entry name" value="Periplasmic binding protein-like II"/>
    <property type="match status" value="1"/>
</dbReference>
<evidence type="ECO:0000313" key="2">
    <source>
        <dbReference type="Proteomes" id="UP001610657"/>
    </source>
</evidence>
<sequence length="77" mass="8345">PSAGYPIAGYTNFVFGQCYKNATVGANVRGFLTRHYGSTVVNGVEQGPNDVAIRAHKFIPLTKAWRDAVRARFATAT</sequence>
<dbReference type="EMBL" id="JAVCQK010000760">
    <property type="protein sequence ID" value="MFH7519351.1"/>
    <property type="molecule type" value="Genomic_DNA"/>
</dbReference>
<feature type="non-terminal residue" evidence="1">
    <location>
        <position position="77"/>
    </location>
</feature>
<dbReference type="Proteomes" id="UP001610657">
    <property type="component" value="Unassembled WGS sequence"/>
</dbReference>
<gene>
    <name evidence="1" type="ORF">RA271_30200</name>
</gene>
<dbReference type="SUPFAM" id="SSF53850">
    <property type="entry name" value="Periplasmic binding protein-like II"/>
    <property type="match status" value="1"/>
</dbReference>
<keyword evidence="2" id="KW-1185">Reference proteome</keyword>
<comment type="caution">
    <text evidence="1">The sequence shown here is derived from an EMBL/GenBank/DDBJ whole genome shotgun (WGS) entry which is preliminary data.</text>
</comment>
<proteinExistence type="predicted"/>